<name>A0AAN6GL32_9BASI</name>
<dbReference type="GO" id="GO:0016020">
    <property type="term" value="C:membrane"/>
    <property type="evidence" value="ECO:0007669"/>
    <property type="project" value="UniProtKB-SubCell"/>
</dbReference>
<dbReference type="GO" id="GO:0022857">
    <property type="term" value="F:transmembrane transporter activity"/>
    <property type="evidence" value="ECO:0007669"/>
    <property type="project" value="InterPro"/>
</dbReference>
<dbReference type="InterPro" id="IPR011701">
    <property type="entry name" value="MFS"/>
</dbReference>
<proteinExistence type="predicted"/>
<evidence type="ECO:0000256" key="6">
    <source>
        <dbReference type="SAM" id="MobiDB-lite"/>
    </source>
</evidence>
<keyword evidence="10" id="KW-1185">Reference proteome</keyword>
<feature type="transmembrane region" description="Helical" evidence="7">
    <location>
        <begin position="218"/>
        <end position="238"/>
    </location>
</feature>
<feature type="region of interest" description="Disordered" evidence="6">
    <location>
        <begin position="1"/>
        <end position="37"/>
    </location>
</feature>
<dbReference type="PROSITE" id="PS50850">
    <property type="entry name" value="MFS"/>
    <property type="match status" value="1"/>
</dbReference>
<feature type="transmembrane region" description="Helical" evidence="7">
    <location>
        <begin position="425"/>
        <end position="450"/>
    </location>
</feature>
<dbReference type="PANTHER" id="PTHR23506:SF23">
    <property type="entry name" value="GH10249P"/>
    <property type="match status" value="1"/>
</dbReference>
<comment type="subcellular location">
    <subcellularLocation>
        <location evidence="1">Membrane</location>
        <topology evidence="1">Multi-pass membrane protein</topology>
    </subcellularLocation>
</comment>
<keyword evidence="3 7" id="KW-0812">Transmembrane</keyword>
<evidence type="ECO:0000256" key="7">
    <source>
        <dbReference type="SAM" id="Phobius"/>
    </source>
</evidence>
<dbReference type="InterPro" id="IPR050930">
    <property type="entry name" value="MFS_Vesicular_Transporter"/>
</dbReference>
<dbReference type="CDD" id="cd17325">
    <property type="entry name" value="MFS_MdtG_SLC18_like"/>
    <property type="match status" value="1"/>
</dbReference>
<dbReference type="Proteomes" id="UP001176517">
    <property type="component" value="Unassembled WGS sequence"/>
</dbReference>
<feature type="domain" description="Major facilitator superfamily (MFS) profile" evidence="8">
    <location>
        <begin position="59"/>
        <end position="536"/>
    </location>
</feature>
<gene>
    <name evidence="9" type="ORF">OC846_006393</name>
</gene>
<reference evidence="9" key="1">
    <citation type="journal article" date="2023" name="PhytoFront">
        <title>Draft Genome Resources of Seven Strains of Tilletia horrida, Causal Agent of Kernel Smut of Rice.</title>
        <authorList>
            <person name="Khanal S."/>
            <person name="Antony Babu S."/>
            <person name="Zhou X.G."/>
        </authorList>
    </citation>
    <scope>NUCLEOTIDE SEQUENCE</scope>
    <source>
        <strain evidence="9">TX6</strain>
    </source>
</reference>
<evidence type="ECO:0000256" key="4">
    <source>
        <dbReference type="ARBA" id="ARBA00022989"/>
    </source>
</evidence>
<dbReference type="AlphaFoldDB" id="A0AAN6GL32"/>
<feature type="transmembrane region" description="Helical" evidence="7">
    <location>
        <begin position="357"/>
        <end position="374"/>
    </location>
</feature>
<accession>A0AAN6GL32</accession>
<evidence type="ECO:0000256" key="2">
    <source>
        <dbReference type="ARBA" id="ARBA00022448"/>
    </source>
</evidence>
<dbReference type="PANTHER" id="PTHR23506">
    <property type="entry name" value="GH10249P"/>
    <property type="match status" value="1"/>
</dbReference>
<dbReference type="InterPro" id="IPR020846">
    <property type="entry name" value="MFS_dom"/>
</dbReference>
<evidence type="ECO:0000313" key="10">
    <source>
        <dbReference type="Proteomes" id="UP001176517"/>
    </source>
</evidence>
<dbReference type="InterPro" id="IPR036259">
    <property type="entry name" value="MFS_trans_sf"/>
</dbReference>
<feature type="transmembrane region" description="Helical" evidence="7">
    <location>
        <begin position="515"/>
        <end position="532"/>
    </location>
</feature>
<evidence type="ECO:0000256" key="5">
    <source>
        <dbReference type="ARBA" id="ARBA00023136"/>
    </source>
</evidence>
<dbReference type="EMBL" id="JAPDMZ010000355">
    <property type="protein sequence ID" value="KAK0543504.1"/>
    <property type="molecule type" value="Genomic_DNA"/>
</dbReference>
<dbReference type="SUPFAM" id="SSF103473">
    <property type="entry name" value="MFS general substrate transporter"/>
    <property type="match status" value="1"/>
</dbReference>
<feature type="transmembrane region" description="Helical" evidence="7">
    <location>
        <begin position="386"/>
        <end position="405"/>
    </location>
</feature>
<keyword evidence="4 7" id="KW-1133">Transmembrane helix</keyword>
<dbReference type="Pfam" id="PF07690">
    <property type="entry name" value="MFS_1"/>
    <property type="match status" value="1"/>
</dbReference>
<evidence type="ECO:0000259" key="8">
    <source>
        <dbReference type="PROSITE" id="PS50850"/>
    </source>
</evidence>
<feature type="compositionally biased region" description="Polar residues" evidence="6">
    <location>
        <begin position="9"/>
        <end position="37"/>
    </location>
</feature>
<comment type="caution">
    <text evidence="9">The sequence shown here is derived from an EMBL/GenBank/DDBJ whole genome shotgun (WGS) entry which is preliminary data.</text>
</comment>
<keyword evidence="2" id="KW-0813">Transport</keyword>
<evidence type="ECO:0000256" key="1">
    <source>
        <dbReference type="ARBA" id="ARBA00004141"/>
    </source>
</evidence>
<feature type="transmembrane region" description="Helical" evidence="7">
    <location>
        <begin position="99"/>
        <end position="120"/>
    </location>
</feature>
<sequence>MAATERHTSSPAASSEAGQVSHPSNGTAAATSQQQHSVVVPAAEAPTPNPGWRGSRRMVIFVLTLSFFSDAFMWGVPLSVLPFSLTERVHVKPEDVQRIVSQALSIFSAAGVIACPILGIVADRYGSRKVPFIVGLVCLLAATVLLATATSVAQVMIARLLQGLSAASVWVAGLAMLQDAVGGNELGSALGTCFAWVTLGELISPPLGGIIYEKLGYWPVWNVCSILIIFDLIARLLLREPKVPKYGAIKYEQPATYGSILDGDQARSVQRISQNGSHSETQPLLPHTNGVDVQQPYVPVPDTWFERIWPIAKLHKTARFNAALANGFAQAFVVSAIESTMPLHVHRLFGFDSLTAGLLFLPLVLPGVILGPILGRIADRHGGRYVVLRGFLFLAPGLAFFRVPGSKWFDDLFPASWTEQPIYNTFPYLSPSVALFSVLLLVAGLGYPAISSPSLLESSQAVEDYQIEHGEDAFGPNGPWASMYAVSNIVFFAGLTVGPICGSLVDVIGFGNMSLILALFCVVMSFNCMLFLPKVRPTPTPRSRQGTFASH</sequence>
<feature type="transmembrane region" description="Helical" evidence="7">
    <location>
        <begin position="320"/>
        <end position="337"/>
    </location>
</feature>
<feature type="transmembrane region" description="Helical" evidence="7">
    <location>
        <begin position="489"/>
        <end position="509"/>
    </location>
</feature>
<evidence type="ECO:0000256" key="3">
    <source>
        <dbReference type="ARBA" id="ARBA00022692"/>
    </source>
</evidence>
<dbReference type="Gene3D" id="1.20.1250.20">
    <property type="entry name" value="MFS general substrate transporter like domains"/>
    <property type="match status" value="2"/>
</dbReference>
<protein>
    <recommendedName>
        <fullName evidence="8">Major facilitator superfamily (MFS) profile domain-containing protein</fullName>
    </recommendedName>
</protein>
<feature type="transmembrane region" description="Helical" evidence="7">
    <location>
        <begin position="132"/>
        <end position="150"/>
    </location>
</feature>
<organism evidence="9 10">
    <name type="scientific">Tilletia horrida</name>
    <dbReference type="NCBI Taxonomy" id="155126"/>
    <lineage>
        <taxon>Eukaryota</taxon>
        <taxon>Fungi</taxon>
        <taxon>Dikarya</taxon>
        <taxon>Basidiomycota</taxon>
        <taxon>Ustilaginomycotina</taxon>
        <taxon>Exobasidiomycetes</taxon>
        <taxon>Tilletiales</taxon>
        <taxon>Tilletiaceae</taxon>
        <taxon>Tilletia</taxon>
    </lineage>
</organism>
<evidence type="ECO:0000313" key="9">
    <source>
        <dbReference type="EMBL" id="KAK0543504.1"/>
    </source>
</evidence>
<feature type="transmembrane region" description="Helical" evidence="7">
    <location>
        <begin position="58"/>
        <end position="79"/>
    </location>
</feature>
<keyword evidence="5 7" id="KW-0472">Membrane</keyword>